<evidence type="ECO:0000256" key="1">
    <source>
        <dbReference type="SAM" id="Phobius"/>
    </source>
</evidence>
<keyword evidence="1" id="KW-1133">Transmembrane helix</keyword>
<protein>
    <submittedName>
        <fullName evidence="4">Uncharacterized protein</fullName>
    </submittedName>
</protein>
<dbReference type="AlphaFoldDB" id="A0A1N6HNM8"/>
<keyword evidence="5" id="KW-1185">Reference proteome</keyword>
<keyword evidence="1" id="KW-0472">Membrane</keyword>
<evidence type="ECO:0000313" key="5">
    <source>
        <dbReference type="Proteomes" id="UP000185221"/>
    </source>
</evidence>
<accession>A0A1N6HNM8</accession>
<dbReference type="RefSeq" id="WP_074226637.1">
    <property type="nucleotide sequence ID" value="NZ_FSRC01000004.1"/>
</dbReference>
<dbReference type="STRING" id="226505.SAMN05444394_3851"/>
<dbReference type="OrthoDB" id="319167at2"/>
<proteinExistence type="predicted"/>
<sequence>MKLKKKFFFYLILGWLFLIGGNLQGFAQQYRISLLTCDPGEEIYSSFGHSAIRVVNLETGRDQVYNYGTFDFRAPNFVLKFAGGRLDYFLSVSTFDRFLAEYNYFQRSMRELELDLNQQQKTALVEFLEINYLPQNRNYRYDFFYDNCATRIRDVIETIVGDQLIWHDEEQESIEKTFRQLIDEKVFYMPWSDLGIDLALGSRLDVDATPREEQFLPDYMEQAFSRAEIQGDGPTRPLVKNERVILDFAPKENSLGLFNPYLLFWIIAILFTATTFIGFKRKRLFIGFDLVFFGILGLLGLVMSLLWIGSDIPSTKWNWNILWAFPGHLALIPGLLSKSLKPWLRNYLLTALILADAAVVFWILGWQSFHPSLIPIMLVIILRTNYLYYNIARYKTPLV</sequence>
<feature type="transmembrane region" description="Helical" evidence="1">
    <location>
        <begin position="347"/>
        <end position="366"/>
    </location>
</feature>
<dbReference type="InterPro" id="IPR025178">
    <property type="entry name" value="Lnb_N"/>
</dbReference>
<dbReference type="InterPro" id="IPR057436">
    <property type="entry name" value="5TMH_Lnb"/>
</dbReference>
<dbReference type="EMBL" id="FSRC01000004">
    <property type="protein sequence ID" value="SIO21357.1"/>
    <property type="molecule type" value="Genomic_DNA"/>
</dbReference>
<evidence type="ECO:0000259" key="3">
    <source>
        <dbReference type="Pfam" id="PF25221"/>
    </source>
</evidence>
<dbReference type="Proteomes" id="UP000185221">
    <property type="component" value="Unassembled WGS sequence"/>
</dbReference>
<keyword evidence="1" id="KW-0812">Transmembrane</keyword>
<dbReference type="Pfam" id="PF25221">
    <property type="entry name" value="5TMH_Lnb"/>
    <property type="match status" value="1"/>
</dbReference>
<reference evidence="5" key="1">
    <citation type="submission" date="2016-11" db="EMBL/GenBank/DDBJ databases">
        <authorList>
            <person name="Varghese N."/>
            <person name="Submissions S."/>
        </authorList>
    </citation>
    <scope>NUCLEOTIDE SEQUENCE [LARGE SCALE GENOMIC DNA]</scope>
    <source>
        <strain evidence="5">DSM 15292</strain>
    </source>
</reference>
<feature type="transmembrane region" description="Helical" evidence="1">
    <location>
        <begin position="321"/>
        <end position="340"/>
    </location>
</feature>
<dbReference type="Pfam" id="PF13387">
    <property type="entry name" value="Lnb_N"/>
    <property type="match status" value="1"/>
</dbReference>
<gene>
    <name evidence="4" type="ORF">SAMN05444394_3851</name>
</gene>
<feature type="transmembrane region" description="Helical" evidence="1">
    <location>
        <begin position="286"/>
        <end position="309"/>
    </location>
</feature>
<evidence type="ECO:0000259" key="2">
    <source>
        <dbReference type="Pfam" id="PF13387"/>
    </source>
</evidence>
<feature type="transmembrane region" description="Helical" evidence="1">
    <location>
        <begin position="372"/>
        <end position="389"/>
    </location>
</feature>
<organism evidence="4 5">
    <name type="scientific">Algoriphagus halophilus</name>
    <dbReference type="NCBI Taxonomy" id="226505"/>
    <lineage>
        <taxon>Bacteria</taxon>
        <taxon>Pseudomonadati</taxon>
        <taxon>Bacteroidota</taxon>
        <taxon>Cytophagia</taxon>
        <taxon>Cytophagales</taxon>
        <taxon>Cyclobacteriaceae</taxon>
        <taxon>Algoriphagus</taxon>
    </lineage>
</organism>
<feature type="domain" description="Lnb-like transmembrane" evidence="3">
    <location>
        <begin position="256"/>
        <end position="391"/>
    </location>
</feature>
<name>A0A1N6HNM8_9BACT</name>
<evidence type="ECO:0000313" key="4">
    <source>
        <dbReference type="EMBL" id="SIO21357.1"/>
    </source>
</evidence>
<feature type="transmembrane region" description="Helical" evidence="1">
    <location>
        <begin position="261"/>
        <end position="279"/>
    </location>
</feature>
<feature type="domain" description="Lnb N-terminal periplasmic" evidence="2">
    <location>
        <begin position="28"/>
        <end position="162"/>
    </location>
</feature>